<name>A0ABT7PEN5_9BACT</name>
<gene>
    <name evidence="1" type="ORF">QTN89_04580</name>
</gene>
<reference evidence="1 2" key="1">
    <citation type="submission" date="2023-06" db="EMBL/GenBank/DDBJ databases">
        <title>Roseiconus lacunae JC819 isolated from Gulf of Mannar region, Tamil Nadu.</title>
        <authorList>
            <person name="Pk S."/>
            <person name="Ch S."/>
            <person name="Ch V.R."/>
        </authorList>
    </citation>
    <scope>NUCLEOTIDE SEQUENCE [LARGE SCALE GENOMIC DNA]</scope>
    <source>
        <strain evidence="1 2">JC819</strain>
    </source>
</reference>
<proteinExistence type="predicted"/>
<comment type="caution">
    <text evidence="1">The sequence shown here is derived from an EMBL/GenBank/DDBJ whole genome shotgun (WGS) entry which is preliminary data.</text>
</comment>
<dbReference type="RefSeq" id="WP_289162376.1">
    <property type="nucleotide sequence ID" value="NZ_JASZZN010000003.1"/>
</dbReference>
<protein>
    <recommendedName>
        <fullName evidence="3">Helix-turn-helix domain-containing protein</fullName>
    </recommendedName>
</protein>
<evidence type="ECO:0000313" key="1">
    <source>
        <dbReference type="EMBL" id="MDM4014696.1"/>
    </source>
</evidence>
<evidence type="ECO:0008006" key="3">
    <source>
        <dbReference type="Google" id="ProtNLM"/>
    </source>
</evidence>
<accession>A0ABT7PEN5</accession>
<sequence length="191" mass="20940">MLATVSVMASLAADGFLFCTIGGGGADQSKKNPAMTKFDHSIFGDETDSDLMERFNTIAPDDSSAIGSFVIDQLNEWLRSETIKTDAAIESAKELGIAAMAMRDGAEASKATVFMLGAVYTRWAVQAIGLERIAGMGHNSERAMRSQQSGQPITDEARQLFRQGVAIRKVAERCKVSRRVAERWRREFLKN</sequence>
<evidence type="ECO:0000313" key="2">
    <source>
        <dbReference type="Proteomes" id="UP001239462"/>
    </source>
</evidence>
<dbReference type="EMBL" id="JASZZN010000003">
    <property type="protein sequence ID" value="MDM4014696.1"/>
    <property type="molecule type" value="Genomic_DNA"/>
</dbReference>
<organism evidence="1 2">
    <name type="scientific">Roseiconus lacunae</name>
    <dbReference type="NCBI Taxonomy" id="2605694"/>
    <lineage>
        <taxon>Bacteria</taxon>
        <taxon>Pseudomonadati</taxon>
        <taxon>Planctomycetota</taxon>
        <taxon>Planctomycetia</taxon>
        <taxon>Pirellulales</taxon>
        <taxon>Pirellulaceae</taxon>
        <taxon>Roseiconus</taxon>
    </lineage>
</organism>
<dbReference type="Proteomes" id="UP001239462">
    <property type="component" value="Unassembled WGS sequence"/>
</dbReference>
<keyword evidence="2" id="KW-1185">Reference proteome</keyword>